<evidence type="ECO:0000313" key="1">
    <source>
        <dbReference type="EMBL" id="CAB4125444.1"/>
    </source>
</evidence>
<evidence type="ECO:0000313" key="2">
    <source>
        <dbReference type="EMBL" id="CAB5208469.1"/>
    </source>
</evidence>
<organism evidence="2">
    <name type="scientific">uncultured Caudovirales phage</name>
    <dbReference type="NCBI Taxonomy" id="2100421"/>
    <lineage>
        <taxon>Viruses</taxon>
        <taxon>Duplodnaviria</taxon>
        <taxon>Heunggongvirae</taxon>
        <taxon>Uroviricota</taxon>
        <taxon>Caudoviricetes</taxon>
        <taxon>Peduoviridae</taxon>
        <taxon>Maltschvirus</taxon>
        <taxon>Maltschvirus maltsch</taxon>
    </lineage>
</organism>
<dbReference type="EMBL" id="LR798231">
    <property type="protein sequence ID" value="CAB5208469.1"/>
    <property type="molecule type" value="Genomic_DNA"/>
</dbReference>
<proteinExistence type="predicted"/>
<gene>
    <name evidence="2" type="ORF">UFOVP181_36</name>
    <name evidence="1" type="ORF">UFOVP57_127</name>
</gene>
<protein>
    <submittedName>
        <fullName evidence="2">Uncharacterized protein</fullName>
    </submittedName>
</protein>
<reference evidence="2" key="1">
    <citation type="submission" date="2020-05" db="EMBL/GenBank/DDBJ databases">
        <authorList>
            <person name="Chiriac C."/>
            <person name="Salcher M."/>
            <person name="Ghai R."/>
            <person name="Kavagutti S V."/>
        </authorList>
    </citation>
    <scope>NUCLEOTIDE SEQUENCE</scope>
</reference>
<accession>A0A6J7WGG3</accession>
<dbReference type="EMBL" id="LR796187">
    <property type="protein sequence ID" value="CAB4125444.1"/>
    <property type="molecule type" value="Genomic_DNA"/>
</dbReference>
<name>A0A6J7WGG3_9CAUD</name>
<sequence>MSELLCKECRHSFRTVKNWMVFGKSEYAYTCRQSHQPAHTVINPVVGPIKVAEKYDSCGISRLKGRPCGQEGAQWEPKYKQGLFKLIKKEVY</sequence>